<keyword evidence="1" id="KW-1133">Transmembrane helix</keyword>
<protein>
    <recommendedName>
        <fullName evidence="4">Thioredoxin-like fold domain-containing protein</fullName>
    </recommendedName>
</protein>
<comment type="caution">
    <text evidence="2">The sequence shown here is derived from an EMBL/GenBank/DDBJ whole genome shotgun (WGS) entry which is preliminary data.</text>
</comment>
<evidence type="ECO:0000256" key="1">
    <source>
        <dbReference type="SAM" id="Phobius"/>
    </source>
</evidence>
<evidence type="ECO:0008006" key="4">
    <source>
        <dbReference type="Google" id="ProtNLM"/>
    </source>
</evidence>
<dbReference type="Proteomes" id="UP000178432">
    <property type="component" value="Unassembled WGS sequence"/>
</dbReference>
<dbReference type="AlphaFoldDB" id="A0A1G1Y521"/>
<dbReference type="EMBL" id="MHIF01000042">
    <property type="protein sequence ID" value="OGY47351.1"/>
    <property type="molecule type" value="Genomic_DNA"/>
</dbReference>
<accession>A0A1G1Y521</accession>
<keyword evidence="1" id="KW-0472">Membrane</keyword>
<feature type="transmembrane region" description="Helical" evidence="1">
    <location>
        <begin position="12"/>
        <end position="36"/>
    </location>
</feature>
<proteinExistence type="predicted"/>
<evidence type="ECO:0000313" key="3">
    <source>
        <dbReference type="Proteomes" id="UP000178432"/>
    </source>
</evidence>
<organism evidence="2 3">
    <name type="scientific">Candidatus Buchananbacteria bacterium RIFCSPHIGHO2_01_FULL_46_12</name>
    <dbReference type="NCBI Taxonomy" id="1797536"/>
    <lineage>
        <taxon>Bacteria</taxon>
        <taxon>Candidatus Buchananiibacteriota</taxon>
    </lineage>
</organism>
<reference evidence="2 3" key="1">
    <citation type="journal article" date="2016" name="Nat. Commun.">
        <title>Thousands of microbial genomes shed light on interconnected biogeochemical processes in an aquifer system.</title>
        <authorList>
            <person name="Anantharaman K."/>
            <person name="Brown C.T."/>
            <person name="Hug L.A."/>
            <person name="Sharon I."/>
            <person name="Castelle C.J."/>
            <person name="Probst A.J."/>
            <person name="Thomas B.C."/>
            <person name="Singh A."/>
            <person name="Wilkins M.J."/>
            <person name="Karaoz U."/>
            <person name="Brodie E.L."/>
            <person name="Williams K.H."/>
            <person name="Hubbard S.S."/>
            <person name="Banfield J.F."/>
        </authorList>
    </citation>
    <scope>NUCLEOTIDE SEQUENCE [LARGE SCALE GENOMIC DNA]</scope>
</reference>
<name>A0A1G1Y521_9BACT</name>
<gene>
    <name evidence="2" type="ORF">A2663_01055</name>
</gene>
<sequence>MIEKKSQSKISFNFWFAVSLAVITSGALLFGLIILFQANLSLNKKIAEAKEAERPADIDIVILQESSCRDCASLNSLINAIKKENVKVNSEKTVEIASPEGKELIGKYSIAKAPALIVSGEIEKDANLKAIWPQLGEIKDGVFILRQVGAPYVLINSGEVRGRIKFVMLTDAGCGECYKVAQHEQILKQLGLPTQDQQIIDRQSAAGQKLITEYKIKLLPTIILTGDLEVYPPLIKVWPQVGTVEKDGAYVFREGVKQMGVYKDLTANQVINPAAD</sequence>
<keyword evidence="1" id="KW-0812">Transmembrane</keyword>
<evidence type="ECO:0000313" key="2">
    <source>
        <dbReference type="EMBL" id="OGY47351.1"/>
    </source>
</evidence>
<dbReference type="Gene3D" id="3.40.30.10">
    <property type="entry name" value="Glutaredoxin"/>
    <property type="match status" value="1"/>
</dbReference>